<feature type="region of interest" description="Disordered" evidence="1">
    <location>
        <begin position="301"/>
        <end position="326"/>
    </location>
</feature>
<reference evidence="3" key="1">
    <citation type="submission" date="2014-11" db="EMBL/GenBank/DDBJ databases">
        <authorList>
            <person name="Otto D Thomas"/>
            <person name="Naeem Raeece"/>
        </authorList>
    </citation>
    <scope>NUCLEOTIDE SEQUENCE</scope>
</reference>
<dbReference type="InterPro" id="IPR012337">
    <property type="entry name" value="RNaseH-like_sf"/>
</dbReference>
<dbReference type="GO" id="GO:0003676">
    <property type="term" value="F:nucleic acid binding"/>
    <property type="evidence" value="ECO:0007669"/>
    <property type="project" value="InterPro"/>
</dbReference>
<evidence type="ECO:0000256" key="1">
    <source>
        <dbReference type="SAM" id="MobiDB-lite"/>
    </source>
</evidence>
<dbReference type="InterPro" id="IPR036397">
    <property type="entry name" value="RNaseH_sf"/>
</dbReference>
<feature type="domain" description="Integrase catalytic" evidence="2">
    <location>
        <begin position="101"/>
        <end position="281"/>
    </location>
</feature>
<dbReference type="SUPFAM" id="SSF53098">
    <property type="entry name" value="Ribonuclease H-like"/>
    <property type="match status" value="1"/>
</dbReference>
<name>A0A0G4IEQ5_9ALVE</name>
<accession>A0A0G4IEQ5</accession>
<sequence length="628" mass="67357">MTTSPTTTPALHSPLEGIAGVGVSVSTGEAPEGVRVYVSSRETPEGVCMSVSPEEASVPSGEGVEGLKEPAYPGGLAGRASTTAQDSVKATTGGDVKGPVSFSIPGVFFTKGAYVGARLHLDSLYLRVSDCGSTHQLTVLEDFLPYGLAPRFATHLNSHETVAFLENVWFPRFGVPEEIRCDQGSEFANAPLIELSKRRGFRLSFAPSGYKDGNSLSERWQREVFASVCSLLLERQLPGSSWPEIHDEAIRRLNNRMLEQEAATFAPLFGPDPITESPPNTMIVPVPPIPAPLPPADLPAIYATEPPLSSQPTQQPIPESAPPATPPLASPFPVTPAPLQLGTMVIGHSPEHSLLWVGETLGVLLSDGAAQGDVWYEVHAWGSHQRCALSCRQWAPGYYSSGGGYVSYNKRASKRAVEIVELSHGQIMTAGFEMERSRGNRGSRLLPSLCSHFASGSDGCHFYEYLGARLSDPSVASTVAFLASIDLSVHVATSGTHRPEPTLFPGVWVLHRADGELRALLATYCDDLLILGIEKDAAATIDPLKDIVTCSDYTDLSEGRFVSVQFDLSTTGIFYHQHNYVASLVLPPDMAGSDRRADKPLPVGSTHEDDTSPLLFAAGVKVFRTLLG</sequence>
<organism evidence="3">
    <name type="scientific">Chromera velia CCMP2878</name>
    <dbReference type="NCBI Taxonomy" id="1169474"/>
    <lineage>
        <taxon>Eukaryota</taxon>
        <taxon>Sar</taxon>
        <taxon>Alveolata</taxon>
        <taxon>Colpodellida</taxon>
        <taxon>Chromeraceae</taxon>
        <taxon>Chromera</taxon>
    </lineage>
</organism>
<protein>
    <recommendedName>
        <fullName evidence="2">Integrase catalytic domain-containing protein</fullName>
    </recommendedName>
</protein>
<dbReference type="PROSITE" id="PS50994">
    <property type="entry name" value="INTEGRASE"/>
    <property type="match status" value="1"/>
</dbReference>
<dbReference type="InterPro" id="IPR001584">
    <property type="entry name" value="Integrase_cat-core"/>
</dbReference>
<evidence type="ECO:0000259" key="2">
    <source>
        <dbReference type="PROSITE" id="PS50994"/>
    </source>
</evidence>
<dbReference type="VEuPathDB" id="CryptoDB:Cvel_13774"/>
<dbReference type="Gene3D" id="3.30.420.10">
    <property type="entry name" value="Ribonuclease H-like superfamily/Ribonuclease H"/>
    <property type="match status" value="1"/>
</dbReference>
<proteinExistence type="predicted"/>
<evidence type="ECO:0000313" key="3">
    <source>
        <dbReference type="EMBL" id="CEM55716.1"/>
    </source>
</evidence>
<dbReference type="PhylomeDB" id="A0A0G4IEQ5"/>
<dbReference type="AlphaFoldDB" id="A0A0G4IEQ5"/>
<dbReference type="GO" id="GO:0015074">
    <property type="term" value="P:DNA integration"/>
    <property type="evidence" value="ECO:0007669"/>
    <property type="project" value="InterPro"/>
</dbReference>
<dbReference type="EMBL" id="CDMZ01005903">
    <property type="protein sequence ID" value="CEM55716.1"/>
    <property type="molecule type" value="Genomic_DNA"/>
</dbReference>
<gene>
    <name evidence="3" type="ORF">Cvel_13774</name>
</gene>